<feature type="transmembrane region" description="Helical" evidence="1">
    <location>
        <begin position="21"/>
        <end position="51"/>
    </location>
</feature>
<dbReference type="AlphaFoldDB" id="A0AAN8RZT8"/>
<accession>A0AAN8RZT8</accession>
<evidence type="ECO:0000313" key="3">
    <source>
        <dbReference type="Proteomes" id="UP001372834"/>
    </source>
</evidence>
<organism evidence="2 3">
    <name type="scientific">Polyplax serrata</name>
    <name type="common">Common mouse louse</name>
    <dbReference type="NCBI Taxonomy" id="468196"/>
    <lineage>
        <taxon>Eukaryota</taxon>
        <taxon>Metazoa</taxon>
        <taxon>Ecdysozoa</taxon>
        <taxon>Arthropoda</taxon>
        <taxon>Hexapoda</taxon>
        <taxon>Insecta</taxon>
        <taxon>Pterygota</taxon>
        <taxon>Neoptera</taxon>
        <taxon>Paraneoptera</taxon>
        <taxon>Psocodea</taxon>
        <taxon>Troctomorpha</taxon>
        <taxon>Phthiraptera</taxon>
        <taxon>Anoplura</taxon>
        <taxon>Polyplacidae</taxon>
        <taxon>Polyplax</taxon>
    </lineage>
</organism>
<sequence length="89" mass="10031">MENGNRRFFQLNGDKGKKRGVNFFLLLMFVVLHLCSIFHQVLTIGILAVVARVAMDTELTREGVEKRSDDENMMIIIGGTEASGHFRSC</sequence>
<reference evidence="2 3" key="1">
    <citation type="submission" date="2023-10" db="EMBL/GenBank/DDBJ databases">
        <title>Genomes of two closely related lineages of the louse Polyplax serrata with different host specificities.</title>
        <authorList>
            <person name="Martinu J."/>
            <person name="Tarabai H."/>
            <person name="Stefka J."/>
            <person name="Hypsa V."/>
        </authorList>
    </citation>
    <scope>NUCLEOTIDE SEQUENCE [LARGE SCALE GENOMIC DNA]</scope>
    <source>
        <strain evidence="2">HR10_N</strain>
    </source>
</reference>
<comment type="caution">
    <text evidence="2">The sequence shown here is derived from an EMBL/GenBank/DDBJ whole genome shotgun (WGS) entry which is preliminary data.</text>
</comment>
<dbReference type="Proteomes" id="UP001372834">
    <property type="component" value="Unassembled WGS sequence"/>
</dbReference>
<evidence type="ECO:0000313" key="2">
    <source>
        <dbReference type="EMBL" id="KAK6620790.1"/>
    </source>
</evidence>
<evidence type="ECO:0000256" key="1">
    <source>
        <dbReference type="SAM" id="Phobius"/>
    </source>
</evidence>
<keyword evidence="1" id="KW-1133">Transmembrane helix</keyword>
<dbReference type="EMBL" id="JAWJWE010000039">
    <property type="protein sequence ID" value="KAK6620790.1"/>
    <property type="molecule type" value="Genomic_DNA"/>
</dbReference>
<proteinExistence type="predicted"/>
<name>A0AAN8RZT8_POLSC</name>
<keyword evidence="1" id="KW-0472">Membrane</keyword>
<protein>
    <submittedName>
        <fullName evidence="2">Uncharacterized protein</fullName>
    </submittedName>
</protein>
<keyword evidence="1" id="KW-0812">Transmembrane</keyword>
<gene>
    <name evidence="2" type="ORF">RUM43_011086</name>
</gene>